<feature type="region of interest" description="Disordered" evidence="1">
    <location>
        <begin position="37"/>
        <end position="61"/>
    </location>
</feature>
<gene>
    <name evidence="2" type="ordered locus">Slit_0249</name>
</gene>
<proteinExistence type="predicted"/>
<keyword evidence="3" id="KW-1185">Reference proteome</keyword>
<dbReference type="InterPro" id="IPR019294">
    <property type="entry name" value="Translation_reg_Com"/>
</dbReference>
<protein>
    <submittedName>
        <fullName evidence="2">Mu-like prophage protein Com</fullName>
    </submittedName>
</protein>
<evidence type="ECO:0000313" key="2">
    <source>
        <dbReference type="EMBL" id="ADE10491.1"/>
    </source>
</evidence>
<dbReference type="STRING" id="580332.Slit_0249"/>
<dbReference type="eggNOG" id="COG4416">
    <property type="taxonomic scope" value="Bacteria"/>
</dbReference>
<dbReference type="RefSeq" id="WP_013028390.1">
    <property type="nucleotide sequence ID" value="NC_013959.1"/>
</dbReference>
<dbReference type="EMBL" id="CP001965">
    <property type="protein sequence ID" value="ADE10491.1"/>
    <property type="molecule type" value="Genomic_DNA"/>
</dbReference>
<dbReference type="Proteomes" id="UP000001625">
    <property type="component" value="Chromosome"/>
</dbReference>
<reference evidence="2 3" key="1">
    <citation type="submission" date="2010-03" db="EMBL/GenBank/DDBJ databases">
        <title>Complete sequence of Sideroxydans lithotrophicus ES-1.</title>
        <authorList>
            <consortium name="US DOE Joint Genome Institute"/>
            <person name="Lucas S."/>
            <person name="Copeland A."/>
            <person name="Lapidus A."/>
            <person name="Cheng J.-F."/>
            <person name="Bruce D."/>
            <person name="Goodwin L."/>
            <person name="Pitluck S."/>
            <person name="Munk A.C."/>
            <person name="Detter J.C."/>
            <person name="Han C."/>
            <person name="Tapia R."/>
            <person name="Larimer F."/>
            <person name="Land M."/>
            <person name="Hauser L."/>
            <person name="Kyrpides N."/>
            <person name="Ivanova N."/>
            <person name="Emerson D."/>
            <person name="Woyke T."/>
        </authorList>
    </citation>
    <scope>NUCLEOTIDE SEQUENCE [LARGE SCALE GENOMIC DNA]</scope>
    <source>
        <strain evidence="2 3">ES-1</strain>
    </source>
</reference>
<name>D5CUF6_SIDLE</name>
<organism evidence="2 3">
    <name type="scientific">Sideroxydans lithotrophicus (strain ES-1)</name>
    <dbReference type="NCBI Taxonomy" id="580332"/>
    <lineage>
        <taxon>Bacteria</taxon>
        <taxon>Pseudomonadati</taxon>
        <taxon>Pseudomonadota</taxon>
        <taxon>Betaproteobacteria</taxon>
        <taxon>Nitrosomonadales</taxon>
        <taxon>Gallionellaceae</taxon>
        <taxon>Sideroxydans</taxon>
    </lineage>
</organism>
<dbReference type="AlphaFoldDB" id="D5CUF6"/>
<dbReference type="KEGG" id="slt:Slit_0249"/>
<dbReference type="Pfam" id="PF10122">
    <property type="entry name" value="Zn_ribbon_Com"/>
    <property type="match status" value="1"/>
</dbReference>
<evidence type="ECO:0000313" key="3">
    <source>
        <dbReference type="Proteomes" id="UP000001625"/>
    </source>
</evidence>
<dbReference type="OrthoDB" id="5460091at2"/>
<sequence length="61" mass="6768">METVRCGKCNRKLAEGEYTRLAIKCPRCGTLNQVSAESAKPERLGASIRKEAHHEQADPDL</sequence>
<feature type="compositionally biased region" description="Basic and acidic residues" evidence="1">
    <location>
        <begin position="39"/>
        <end position="61"/>
    </location>
</feature>
<evidence type="ECO:0000256" key="1">
    <source>
        <dbReference type="SAM" id="MobiDB-lite"/>
    </source>
</evidence>
<accession>D5CUF6</accession>
<dbReference type="HOGENOM" id="CLU_197265_1_1_4"/>